<dbReference type="RefSeq" id="WP_234218757.1">
    <property type="nucleotide sequence ID" value="NZ_JAGQAF010000003.1"/>
</dbReference>
<feature type="chain" id="PRO_5040206560" evidence="1">
    <location>
        <begin position="20"/>
        <end position="121"/>
    </location>
</feature>
<name>A0A9Q3WKA0_9RHOB</name>
<protein>
    <submittedName>
        <fullName evidence="2">Glycine zipper family protein</fullName>
    </submittedName>
</protein>
<keyword evidence="1" id="KW-0732">Signal</keyword>
<sequence>MKHATISLCLLSVLVGACADSGAGYTPILDGQPTAAFQADLSACQALARDQRQFDQETAGATLLGASAGALLGAADDDADAVGGAIAGAVAGGVAGAVNASERRESIVVDCLRGRGYRVVG</sequence>
<dbReference type="Proteomes" id="UP000813672">
    <property type="component" value="Unassembled WGS sequence"/>
</dbReference>
<dbReference type="AlphaFoldDB" id="A0A9Q3WKA0"/>
<comment type="caution">
    <text evidence="2">The sequence shown here is derived from an EMBL/GenBank/DDBJ whole genome shotgun (WGS) entry which is preliminary data.</text>
</comment>
<dbReference type="EMBL" id="JAGQAF010000003">
    <property type="protein sequence ID" value="MCE8536937.1"/>
    <property type="molecule type" value="Genomic_DNA"/>
</dbReference>
<evidence type="ECO:0000256" key="1">
    <source>
        <dbReference type="SAM" id="SignalP"/>
    </source>
</evidence>
<feature type="signal peptide" evidence="1">
    <location>
        <begin position="1"/>
        <end position="19"/>
    </location>
</feature>
<accession>A0A9Q3WKA0</accession>
<evidence type="ECO:0000313" key="3">
    <source>
        <dbReference type="Proteomes" id="UP000813672"/>
    </source>
</evidence>
<reference evidence="2" key="1">
    <citation type="journal article" date="2021" name="Environ. Microbiol.">
        <title>Cryptic niche differentiation of novel sediment ecotypes of Rugeria pomeroyi correlates with nitrate respiration.</title>
        <authorList>
            <person name="Lin X."/>
            <person name="McNichol J."/>
            <person name="Chu X."/>
            <person name="Qian Y."/>
            <person name="Luo H."/>
        </authorList>
    </citation>
    <scope>NUCLEOTIDE SEQUENCE</scope>
    <source>
        <strain evidence="2">SZCCDBB064</strain>
    </source>
</reference>
<proteinExistence type="predicted"/>
<gene>
    <name evidence="2" type="ORF">KBY27_05680</name>
</gene>
<dbReference type="PROSITE" id="PS51257">
    <property type="entry name" value="PROKAR_LIPOPROTEIN"/>
    <property type="match status" value="1"/>
</dbReference>
<organism evidence="2 3">
    <name type="scientific">Ruegeria pomeroyi</name>
    <dbReference type="NCBI Taxonomy" id="89184"/>
    <lineage>
        <taxon>Bacteria</taxon>
        <taxon>Pseudomonadati</taxon>
        <taxon>Pseudomonadota</taxon>
        <taxon>Alphaproteobacteria</taxon>
        <taxon>Rhodobacterales</taxon>
        <taxon>Roseobacteraceae</taxon>
        <taxon>Ruegeria</taxon>
    </lineage>
</organism>
<evidence type="ECO:0000313" key="2">
    <source>
        <dbReference type="EMBL" id="MCE8536937.1"/>
    </source>
</evidence>